<evidence type="ECO:0000313" key="3">
    <source>
        <dbReference type="Proteomes" id="UP000466104"/>
    </source>
</evidence>
<feature type="chain" id="PRO_5029814424" evidence="1">
    <location>
        <begin position="32"/>
        <end position="248"/>
    </location>
</feature>
<dbReference type="PROSITE" id="PS51318">
    <property type="entry name" value="TAT"/>
    <property type="match status" value="1"/>
</dbReference>
<keyword evidence="1" id="KW-0732">Signal</keyword>
<accession>A0A7K0J4L8</accession>
<feature type="signal peptide" evidence="1">
    <location>
        <begin position="1"/>
        <end position="31"/>
    </location>
</feature>
<organism evidence="2 3">
    <name type="scientific">Cutibacterium porci</name>
    <dbReference type="NCBI Taxonomy" id="2605781"/>
    <lineage>
        <taxon>Bacteria</taxon>
        <taxon>Bacillati</taxon>
        <taxon>Actinomycetota</taxon>
        <taxon>Actinomycetes</taxon>
        <taxon>Propionibacteriales</taxon>
        <taxon>Propionibacteriaceae</taxon>
        <taxon>Cutibacterium</taxon>
    </lineage>
</organism>
<gene>
    <name evidence="2" type="ORF">FYJ43_02070</name>
</gene>
<comment type="caution">
    <text evidence="2">The sequence shown here is derived from an EMBL/GenBank/DDBJ whole genome shotgun (WGS) entry which is preliminary data.</text>
</comment>
<evidence type="ECO:0000256" key="1">
    <source>
        <dbReference type="SAM" id="SignalP"/>
    </source>
</evidence>
<sequence>MKSNLSRRNVVKGTAWAIPVVAASTALPSVAASQSCNYVSPAWQGNGFIASGLTARREVIGKTIITHGDAYASNSDGDLISTRNLSEISDRYSWVPNLIVIAQNGDDTSGSYLHVDFPQAAHCVQFFLHDIDSQGAGKRDHYRDSVTVTANGSPIMASPLHPENLRVTGNGSDRVTIESPFEHGVLDSKYEWDMKRSTKGTALVTIKGPINGFSILYQNADTLSDDKYNYQQIAMSPVRWSTTPCDCN</sequence>
<dbReference type="RefSeq" id="WP_326833234.1">
    <property type="nucleotide sequence ID" value="NZ_VUMG01000001.1"/>
</dbReference>
<evidence type="ECO:0000313" key="2">
    <source>
        <dbReference type="EMBL" id="MSS44862.1"/>
    </source>
</evidence>
<dbReference type="Proteomes" id="UP000466104">
    <property type="component" value="Unassembled WGS sequence"/>
</dbReference>
<dbReference type="AlphaFoldDB" id="A0A7K0J4L8"/>
<keyword evidence="3" id="KW-1185">Reference proteome</keyword>
<reference evidence="2 3" key="1">
    <citation type="submission" date="2019-08" db="EMBL/GenBank/DDBJ databases">
        <title>In-depth cultivation of the pig gut microbiome towards novel bacterial diversity and tailored functional studies.</title>
        <authorList>
            <person name="Wylensek D."/>
            <person name="Hitch T.C.A."/>
            <person name="Clavel T."/>
        </authorList>
    </citation>
    <scope>NUCLEOTIDE SEQUENCE [LARGE SCALE GENOMIC DNA]</scope>
    <source>
        <strain evidence="2 3">WCA-380-WT-3A</strain>
    </source>
</reference>
<proteinExistence type="predicted"/>
<dbReference type="EMBL" id="VUMG01000001">
    <property type="protein sequence ID" value="MSS44862.1"/>
    <property type="molecule type" value="Genomic_DNA"/>
</dbReference>
<protein>
    <submittedName>
        <fullName evidence="2">Uncharacterized protein</fullName>
    </submittedName>
</protein>
<name>A0A7K0J4L8_9ACTN</name>
<dbReference type="InterPro" id="IPR006311">
    <property type="entry name" value="TAT_signal"/>
</dbReference>